<name>A0A1I3STA9_HALDA</name>
<dbReference type="AlphaFoldDB" id="A0A1I3STA9"/>
<dbReference type="CDD" id="cd02440">
    <property type="entry name" value="AdoMet_MTases"/>
    <property type="match status" value="1"/>
</dbReference>
<dbReference type="OrthoDB" id="9791837at2"/>
<feature type="domain" description="Methyltransferase type 11" evidence="1">
    <location>
        <begin position="47"/>
        <end position="141"/>
    </location>
</feature>
<dbReference type="EMBL" id="FOSB01000003">
    <property type="protein sequence ID" value="SFJ61623.1"/>
    <property type="molecule type" value="Genomic_DNA"/>
</dbReference>
<dbReference type="InterPro" id="IPR013216">
    <property type="entry name" value="Methyltransf_11"/>
</dbReference>
<dbReference type="PANTHER" id="PTHR43861:SF1">
    <property type="entry name" value="TRANS-ACONITATE 2-METHYLTRANSFERASE"/>
    <property type="match status" value="1"/>
</dbReference>
<keyword evidence="2" id="KW-0808">Transferase</keyword>
<organism evidence="2 3">
    <name type="scientific">Halobacillus dabanensis</name>
    <dbReference type="NCBI Taxonomy" id="240302"/>
    <lineage>
        <taxon>Bacteria</taxon>
        <taxon>Bacillati</taxon>
        <taxon>Bacillota</taxon>
        <taxon>Bacilli</taxon>
        <taxon>Bacillales</taxon>
        <taxon>Bacillaceae</taxon>
        <taxon>Halobacillus</taxon>
    </lineage>
</organism>
<evidence type="ECO:0000313" key="3">
    <source>
        <dbReference type="Proteomes" id="UP000183557"/>
    </source>
</evidence>
<dbReference type="RefSeq" id="WP_075035701.1">
    <property type="nucleotide sequence ID" value="NZ_FOSB01000003.1"/>
</dbReference>
<dbReference type="GO" id="GO:0008757">
    <property type="term" value="F:S-adenosylmethionine-dependent methyltransferase activity"/>
    <property type="evidence" value="ECO:0007669"/>
    <property type="project" value="InterPro"/>
</dbReference>
<sequence length="237" mass="27386">MIEEVKQAYNRLSTHYEFEVDTKPYNAYLERPAMIEQLPSLKGKKVLDAGCAAGWYSAYIAGEGAEVTAVDLSEAMIKATIRRTKNFNVKAFAHDLTSPLPFENESFDLIVSSLTLHYIKDWSKVFDEFARVLKPEGSLLFSTHHPFMDYINFPDNNYYEKQKLYDEWDVNGEKVPMSFYRRPLGEIIETVTDRFRLIQLIEPTPTEDFKRVHPKGYEKVAVKPNFLVIKSKKPGTL</sequence>
<accession>A0A1I3STA9</accession>
<dbReference type="PANTHER" id="PTHR43861">
    <property type="entry name" value="TRANS-ACONITATE 2-METHYLTRANSFERASE-RELATED"/>
    <property type="match status" value="1"/>
</dbReference>
<proteinExistence type="predicted"/>
<evidence type="ECO:0000313" key="2">
    <source>
        <dbReference type="EMBL" id="SFJ61623.1"/>
    </source>
</evidence>
<protein>
    <submittedName>
        <fullName evidence="2">Methyltransferase domain-containing protein</fullName>
    </submittedName>
</protein>
<dbReference type="InterPro" id="IPR029063">
    <property type="entry name" value="SAM-dependent_MTases_sf"/>
</dbReference>
<gene>
    <name evidence="2" type="ORF">SAMN04487936_10376</name>
</gene>
<keyword evidence="2" id="KW-0489">Methyltransferase</keyword>
<dbReference type="Pfam" id="PF08241">
    <property type="entry name" value="Methyltransf_11"/>
    <property type="match status" value="1"/>
</dbReference>
<reference evidence="3" key="1">
    <citation type="submission" date="2016-10" db="EMBL/GenBank/DDBJ databases">
        <authorList>
            <person name="Varghese N."/>
            <person name="Submissions S."/>
        </authorList>
    </citation>
    <scope>NUCLEOTIDE SEQUENCE [LARGE SCALE GENOMIC DNA]</scope>
    <source>
        <strain evidence="3">CGMCC 1.3704</strain>
    </source>
</reference>
<dbReference type="GO" id="GO:0032259">
    <property type="term" value="P:methylation"/>
    <property type="evidence" value="ECO:0007669"/>
    <property type="project" value="UniProtKB-KW"/>
</dbReference>
<dbReference type="Gene3D" id="3.40.50.150">
    <property type="entry name" value="Vaccinia Virus protein VP39"/>
    <property type="match status" value="1"/>
</dbReference>
<evidence type="ECO:0000259" key="1">
    <source>
        <dbReference type="Pfam" id="PF08241"/>
    </source>
</evidence>
<dbReference type="SUPFAM" id="SSF53335">
    <property type="entry name" value="S-adenosyl-L-methionine-dependent methyltransferases"/>
    <property type="match status" value="1"/>
</dbReference>
<keyword evidence="3" id="KW-1185">Reference proteome</keyword>
<dbReference type="Proteomes" id="UP000183557">
    <property type="component" value="Unassembled WGS sequence"/>
</dbReference>